<protein>
    <submittedName>
        <fullName evidence="1">Uncharacterized protein</fullName>
    </submittedName>
</protein>
<dbReference type="EMBL" id="CM004395">
    <property type="protein sequence ID" value="KAG8647575.1"/>
    <property type="molecule type" value="Genomic_DNA"/>
</dbReference>
<sequence length="318" mass="34498">MKRIDIFCASQASTAICMSMDQPSSSSSSSLSSLPPTTPLGGRAIDRHNPIIRDQRRNPRSLSLAPCTSQQPPINPQPYHLLHNTKKNPAAAAATNKINNDQTKRKSSRKPNERKDKRNSAKAAGDNNGEMHSSASSSSAISVVKEDFVNKSWAKREDFITPPGSSRYLLSEKDFVDGLSDYDPVLALVPAEPHNNSKPQESESNSSKAHSTSNSERPSNQVVVLRVSLHCRGCEGKVRKHLSRMEGVRSYSIDFAAKKVTIVGDVTPLGVLASVSKVKSAQFWTSAPLSNNSLLNNMTNSVGVGSSPFACRQIQKKT</sequence>
<evidence type="ECO:0000313" key="1">
    <source>
        <dbReference type="EMBL" id="KAG8647575.1"/>
    </source>
</evidence>
<name>A0ACB7H517_MANES</name>
<reference evidence="2" key="1">
    <citation type="journal article" date="2016" name="Nat. Biotechnol.">
        <title>Sequencing wild and cultivated cassava and related species reveals extensive interspecific hybridization and genetic diversity.</title>
        <authorList>
            <person name="Bredeson J.V."/>
            <person name="Lyons J.B."/>
            <person name="Prochnik S.E."/>
            <person name="Wu G.A."/>
            <person name="Ha C.M."/>
            <person name="Edsinger-Gonzales E."/>
            <person name="Grimwood J."/>
            <person name="Schmutz J."/>
            <person name="Rabbi I.Y."/>
            <person name="Egesi C."/>
            <person name="Nauluvula P."/>
            <person name="Lebot V."/>
            <person name="Ndunguru J."/>
            <person name="Mkamilo G."/>
            <person name="Bart R.S."/>
            <person name="Setter T.L."/>
            <person name="Gleadow R.M."/>
            <person name="Kulakow P."/>
            <person name="Ferguson M.E."/>
            <person name="Rounsley S."/>
            <person name="Rokhsar D.S."/>
        </authorList>
    </citation>
    <scope>NUCLEOTIDE SEQUENCE [LARGE SCALE GENOMIC DNA]</scope>
    <source>
        <strain evidence="2">cv. AM560-2</strain>
    </source>
</reference>
<dbReference type="Proteomes" id="UP000091857">
    <property type="component" value="Chromosome 9"/>
</dbReference>
<proteinExistence type="predicted"/>
<organism evidence="1 2">
    <name type="scientific">Manihot esculenta</name>
    <name type="common">Cassava</name>
    <name type="synonym">Jatropha manihot</name>
    <dbReference type="NCBI Taxonomy" id="3983"/>
    <lineage>
        <taxon>Eukaryota</taxon>
        <taxon>Viridiplantae</taxon>
        <taxon>Streptophyta</taxon>
        <taxon>Embryophyta</taxon>
        <taxon>Tracheophyta</taxon>
        <taxon>Spermatophyta</taxon>
        <taxon>Magnoliopsida</taxon>
        <taxon>eudicotyledons</taxon>
        <taxon>Gunneridae</taxon>
        <taxon>Pentapetalae</taxon>
        <taxon>rosids</taxon>
        <taxon>fabids</taxon>
        <taxon>Malpighiales</taxon>
        <taxon>Euphorbiaceae</taxon>
        <taxon>Crotonoideae</taxon>
        <taxon>Manihoteae</taxon>
        <taxon>Manihot</taxon>
    </lineage>
</organism>
<keyword evidence="2" id="KW-1185">Reference proteome</keyword>
<evidence type="ECO:0000313" key="2">
    <source>
        <dbReference type="Proteomes" id="UP000091857"/>
    </source>
</evidence>
<accession>A0ACB7H517</accession>
<gene>
    <name evidence="1" type="ORF">MANES_09G085600v8</name>
</gene>
<comment type="caution">
    <text evidence="1">The sequence shown here is derived from an EMBL/GenBank/DDBJ whole genome shotgun (WGS) entry which is preliminary data.</text>
</comment>